<dbReference type="EMBL" id="JAFELM010000042">
    <property type="protein sequence ID" value="MBM6619271.1"/>
    <property type="molecule type" value="Genomic_DNA"/>
</dbReference>
<comment type="caution">
    <text evidence="2">The sequence shown here is derived from an EMBL/GenBank/DDBJ whole genome shotgun (WGS) entry which is preliminary data.</text>
</comment>
<sequence length="183" mass="21541">MNDIRKQIIIKEIEYWKRNRLLPEQYCNYLLTLYSEGEHETSERNIKQFEKLRVMSPIILLFLLPALFLFIYFNELSFGLQIVLQSAIVFFAVLLALYHSKRKNQLYFTFYTILTLLLFFIVTIDIIEALFRGVPFLIEGTVLIHCALWYGVGKRSNIRLLEISGIIGIVFLIASILYKLFNS</sequence>
<gene>
    <name evidence="2" type="ORF">JR050_16535</name>
</gene>
<reference evidence="2 3" key="1">
    <citation type="submission" date="2021-02" db="EMBL/GenBank/DDBJ databases">
        <title>Bacillus sp. RD4P76, an endophyte from a halophyte.</title>
        <authorList>
            <person name="Sun J.-Q."/>
        </authorList>
    </citation>
    <scope>NUCLEOTIDE SEQUENCE [LARGE SCALE GENOMIC DNA]</scope>
    <source>
        <strain evidence="2 3">RD4P76</strain>
    </source>
</reference>
<dbReference type="Proteomes" id="UP001518925">
    <property type="component" value="Unassembled WGS sequence"/>
</dbReference>
<feature type="transmembrane region" description="Helical" evidence="1">
    <location>
        <begin position="160"/>
        <end position="181"/>
    </location>
</feature>
<keyword evidence="1" id="KW-0812">Transmembrane</keyword>
<keyword evidence="1" id="KW-1133">Transmembrane helix</keyword>
<protein>
    <recommendedName>
        <fullName evidence="4">DUF1700 domain-containing protein</fullName>
    </recommendedName>
</protein>
<feature type="transmembrane region" description="Helical" evidence="1">
    <location>
        <begin position="79"/>
        <end position="99"/>
    </location>
</feature>
<dbReference type="RefSeq" id="WP_204204687.1">
    <property type="nucleotide sequence ID" value="NZ_JAFELM010000042.1"/>
</dbReference>
<feature type="transmembrane region" description="Helical" evidence="1">
    <location>
        <begin position="54"/>
        <end position="73"/>
    </location>
</feature>
<proteinExistence type="predicted"/>
<feature type="transmembrane region" description="Helical" evidence="1">
    <location>
        <begin position="133"/>
        <end position="153"/>
    </location>
</feature>
<keyword evidence="3" id="KW-1185">Reference proteome</keyword>
<evidence type="ECO:0000313" key="3">
    <source>
        <dbReference type="Proteomes" id="UP001518925"/>
    </source>
</evidence>
<name>A0ABS2DNV6_9BACI</name>
<evidence type="ECO:0000313" key="2">
    <source>
        <dbReference type="EMBL" id="MBM6619271.1"/>
    </source>
</evidence>
<evidence type="ECO:0008006" key="4">
    <source>
        <dbReference type="Google" id="ProtNLM"/>
    </source>
</evidence>
<organism evidence="2 3">
    <name type="scientific">Bacillus suaedaesalsae</name>
    <dbReference type="NCBI Taxonomy" id="2810349"/>
    <lineage>
        <taxon>Bacteria</taxon>
        <taxon>Bacillati</taxon>
        <taxon>Bacillota</taxon>
        <taxon>Bacilli</taxon>
        <taxon>Bacillales</taxon>
        <taxon>Bacillaceae</taxon>
        <taxon>Bacillus</taxon>
    </lineage>
</organism>
<evidence type="ECO:0000256" key="1">
    <source>
        <dbReference type="SAM" id="Phobius"/>
    </source>
</evidence>
<keyword evidence="1" id="KW-0472">Membrane</keyword>
<accession>A0ABS2DNV6</accession>
<feature type="transmembrane region" description="Helical" evidence="1">
    <location>
        <begin position="106"/>
        <end position="127"/>
    </location>
</feature>